<accession>A0A2T8FBR1</accession>
<dbReference type="FunFam" id="3.20.20.140:FF:000047">
    <property type="entry name" value="PHP domain-containing protein"/>
    <property type="match status" value="1"/>
</dbReference>
<dbReference type="PANTHER" id="PTHR36928">
    <property type="entry name" value="PHOSPHATASE YCDX-RELATED"/>
    <property type="match status" value="1"/>
</dbReference>
<dbReference type="Gene3D" id="1.10.150.110">
    <property type="entry name" value="DNA polymerase beta, N-terminal domain-like"/>
    <property type="match status" value="1"/>
</dbReference>
<feature type="region of interest" description="Disordered" evidence="1">
    <location>
        <begin position="1"/>
        <end position="32"/>
    </location>
</feature>
<dbReference type="Proteomes" id="UP000246018">
    <property type="component" value="Unassembled WGS sequence"/>
</dbReference>
<dbReference type="Pfam" id="PF02811">
    <property type="entry name" value="PHP"/>
    <property type="match status" value="1"/>
</dbReference>
<proteinExistence type="predicted"/>
<dbReference type="GO" id="GO:0008270">
    <property type="term" value="F:zinc ion binding"/>
    <property type="evidence" value="ECO:0007669"/>
    <property type="project" value="TreeGrafter"/>
</dbReference>
<dbReference type="PANTHER" id="PTHR36928:SF1">
    <property type="entry name" value="PHOSPHATASE YCDX-RELATED"/>
    <property type="match status" value="1"/>
</dbReference>
<dbReference type="PIRSF" id="PIRSF036978">
    <property type="entry name" value="UCP036978_PHPhdr"/>
    <property type="match status" value="1"/>
</dbReference>
<organism evidence="3 4">
    <name type="scientific">Nocardioides gansuensis</name>
    <dbReference type="NCBI Taxonomy" id="2138300"/>
    <lineage>
        <taxon>Bacteria</taxon>
        <taxon>Bacillati</taxon>
        <taxon>Actinomycetota</taxon>
        <taxon>Actinomycetes</taxon>
        <taxon>Propionibacteriales</taxon>
        <taxon>Nocardioidaceae</taxon>
        <taxon>Nocardioides</taxon>
    </lineage>
</organism>
<dbReference type="InterPro" id="IPR047967">
    <property type="entry name" value="PolX_PHP"/>
</dbReference>
<dbReference type="OrthoDB" id="9808747at2"/>
<dbReference type="SMART" id="SM00481">
    <property type="entry name" value="POLIIIAc"/>
    <property type="match status" value="1"/>
</dbReference>
<sequence length="386" mass="41844">MVLCGTRPGGRVRASLTSNNGHPRAVDGKLSRDRSAVSEEYAGGPVAALRRIAFLMERAREDSRRIQAFRSAAAVVLPLPAEEVRERAEAGTLTELAGIGPSTAAVITDAVRGILPERLARLEAEHSGPLASGGRELRSLLRGDLHSHSDWSDGGSPLEEMAMTAMELGHDYLVLTDHSPRLTVANGLSAARLARQLEVVDAVNIHLDGGFTLLKGIEVDILEDGELDQTEEMLARLDVRVASVHSKLRMDPAQMTRRMLGAVRNPFTNVLGHCTGRLVTGNRGKRPSSEFDAQAVFEACAEHGTAVEINSRPERRDPPTKLLELARDLGCLFSIDSDAHAPGQLDMVDYGCDRAEAAGIDPDRIVNTWPRERLLAWANPARSDSR</sequence>
<evidence type="ECO:0000259" key="2">
    <source>
        <dbReference type="SMART" id="SM00481"/>
    </source>
</evidence>
<dbReference type="GO" id="GO:0005829">
    <property type="term" value="C:cytosol"/>
    <property type="evidence" value="ECO:0007669"/>
    <property type="project" value="TreeGrafter"/>
</dbReference>
<reference evidence="3 4" key="1">
    <citation type="submission" date="2018-04" db="EMBL/GenBank/DDBJ databases">
        <title>Genome of Nocardioides gansuensis WSJ-1.</title>
        <authorList>
            <person name="Wu S."/>
            <person name="Wang G."/>
        </authorList>
    </citation>
    <scope>NUCLEOTIDE SEQUENCE [LARGE SCALE GENOMIC DNA]</scope>
    <source>
        <strain evidence="3 4">WSJ-1</strain>
    </source>
</reference>
<keyword evidence="4" id="KW-1185">Reference proteome</keyword>
<dbReference type="InterPro" id="IPR016195">
    <property type="entry name" value="Pol/histidinol_Pase-like"/>
</dbReference>
<dbReference type="InterPro" id="IPR050243">
    <property type="entry name" value="PHP_phosphatase"/>
</dbReference>
<dbReference type="InterPro" id="IPR003141">
    <property type="entry name" value="Pol/His_phosphatase_N"/>
</dbReference>
<dbReference type="NCBIfam" id="NF005928">
    <property type="entry name" value="PRK07945.1"/>
    <property type="match status" value="1"/>
</dbReference>
<dbReference type="InterPro" id="IPR010996">
    <property type="entry name" value="HHH_MUS81"/>
</dbReference>
<dbReference type="SUPFAM" id="SSF47802">
    <property type="entry name" value="DNA polymerase beta, N-terminal domain-like"/>
    <property type="match status" value="1"/>
</dbReference>
<name>A0A2T8FBR1_9ACTN</name>
<protein>
    <submittedName>
        <fullName evidence="3">PHP domain-containing protein</fullName>
    </submittedName>
</protein>
<evidence type="ECO:0000313" key="3">
    <source>
        <dbReference type="EMBL" id="PVG83147.1"/>
    </source>
</evidence>
<dbReference type="EMBL" id="QDGZ01000003">
    <property type="protein sequence ID" value="PVG83147.1"/>
    <property type="molecule type" value="Genomic_DNA"/>
</dbReference>
<dbReference type="SUPFAM" id="SSF89550">
    <property type="entry name" value="PHP domain-like"/>
    <property type="match status" value="1"/>
</dbReference>
<dbReference type="InterPro" id="IPR027421">
    <property type="entry name" value="DNA_pol_lamdba_lyase_dom_sf"/>
</dbReference>
<dbReference type="Pfam" id="PF14716">
    <property type="entry name" value="HHH_8"/>
    <property type="match status" value="1"/>
</dbReference>
<dbReference type="Gene3D" id="3.20.20.140">
    <property type="entry name" value="Metal-dependent hydrolases"/>
    <property type="match status" value="1"/>
</dbReference>
<dbReference type="AlphaFoldDB" id="A0A2T8FBR1"/>
<feature type="domain" description="Polymerase/histidinol phosphatase N-terminal" evidence="2">
    <location>
        <begin position="143"/>
        <end position="223"/>
    </location>
</feature>
<dbReference type="InterPro" id="IPR004013">
    <property type="entry name" value="PHP_dom"/>
</dbReference>
<comment type="caution">
    <text evidence="3">The sequence shown here is derived from an EMBL/GenBank/DDBJ whole genome shotgun (WGS) entry which is preliminary data.</text>
</comment>
<dbReference type="GO" id="GO:0042578">
    <property type="term" value="F:phosphoric ester hydrolase activity"/>
    <property type="evidence" value="ECO:0007669"/>
    <property type="project" value="TreeGrafter"/>
</dbReference>
<evidence type="ECO:0000313" key="4">
    <source>
        <dbReference type="Proteomes" id="UP000246018"/>
    </source>
</evidence>
<dbReference type="InterPro" id="IPR017078">
    <property type="entry name" value="UCP036978_PHPhdr"/>
</dbReference>
<dbReference type="CDD" id="cd07436">
    <property type="entry name" value="PHP_PolX"/>
    <property type="match status" value="1"/>
</dbReference>
<gene>
    <name evidence="3" type="ORF">DDE18_07450</name>
</gene>
<evidence type="ECO:0000256" key="1">
    <source>
        <dbReference type="SAM" id="MobiDB-lite"/>
    </source>
</evidence>